<dbReference type="SUPFAM" id="SSF103515">
    <property type="entry name" value="Autotransporter"/>
    <property type="match status" value="1"/>
</dbReference>
<dbReference type="AlphaFoldDB" id="A0A2G9C3C1"/>
<evidence type="ECO:0000256" key="6">
    <source>
        <dbReference type="SAM" id="SignalP"/>
    </source>
</evidence>
<feature type="signal peptide" evidence="6">
    <location>
        <begin position="1"/>
        <end position="40"/>
    </location>
</feature>
<keyword evidence="4" id="KW-0472">Membrane</keyword>
<keyword evidence="8" id="KW-1185">Reference proteome</keyword>
<dbReference type="EMBL" id="PEOG01000091">
    <property type="protein sequence ID" value="PIM50913.1"/>
    <property type="molecule type" value="Genomic_DNA"/>
</dbReference>
<evidence type="ECO:0000256" key="4">
    <source>
        <dbReference type="ARBA" id="ARBA00023136"/>
    </source>
</evidence>
<dbReference type="Pfam" id="PF06629">
    <property type="entry name" value="MipA"/>
    <property type="match status" value="1"/>
</dbReference>
<comment type="caution">
    <text evidence="7">The sequence shown here is derived from an EMBL/GenBank/DDBJ whole genome shotgun (WGS) entry which is preliminary data.</text>
</comment>
<dbReference type="OrthoDB" id="8562138at2"/>
<proteinExistence type="inferred from homology"/>
<dbReference type="InterPro" id="IPR036709">
    <property type="entry name" value="Autotransporte_beta_dom_sf"/>
</dbReference>
<keyword evidence="3 6" id="KW-0732">Signal</keyword>
<evidence type="ECO:0000256" key="3">
    <source>
        <dbReference type="ARBA" id="ARBA00022729"/>
    </source>
</evidence>
<dbReference type="InterPro" id="IPR010583">
    <property type="entry name" value="MipA"/>
</dbReference>
<comment type="subcellular location">
    <subcellularLocation>
        <location evidence="1">Cell outer membrane</location>
    </subcellularLocation>
</comment>
<evidence type="ECO:0000256" key="1">
    <source>
        <dbReference type="ARBA" id="ARBA00004442"/>
    </source>
</evidence>
<sequence length="282" mass="30274">MLTQKRLLSLARSHSRTALVRATLSSAAAICAAAPSSVLAAGPGGPGGQDGESSSSWGLGVGVVSTQKAYKDFDRETKALPMIQYENRWVRVFGPGLTVKLPRWQVAPGHQVDFGLVAKWDGSGYEAGDAPILSGMAERKGGLWAGAKASWKSDIAELGAEWTADASGHSKGQRLALTLERSWRLGNHVMLTPRLGAQWVDKKYVDYYYGVRANEVTATRAAYQGKSTVNAEVGLRGMYLFNPKNAVFVDVGVTSLGSGIKDSPLVDGSTENRVFVGYLYRF</sequence>
<organism evidence="7 8">
    <name type="scientific">Roseateles chitinivorans</name>
    <dbReference type="NCBI Taxonomy" id="2917965"/>
    <lineage>
        <taxon>Bacteria</taxon>
        <taxon>Pseudomonadati</taxon>
        <taxon>Pseudomonadota</taxon>
        <taxon>Betaproteobacteria</taxon>
        <taxon>Burkholderiales</taxon>
        <taxon>Sphaerotilaceae</taxon>
        <taxon>Roseateles</taxon>
    </lineage>
</organism>
<evidence type="ECO:0000256" key="5">
    <source>
        <dbReference type="ARBA" id="ARBA00023237"/>
    </source>
</evidence>
<dbReference type="PANTHER" id="PTHR38776:SF1">
    <property type="entry name" value="MLTA-INTERACTING PROTEIN-RELATED"/>
    <property type="match status" value="1"/>
</dbReference>
<evidence type="ECO:0000256" key="2">
    <source>
        <dbReference type="ARBA" id="ARBA00005722"/>
    </source>
</evidence>
<keyword evidence="5" id="KW-0998">Cell outer membrane</keyword>
<feature type="chain" id="PRO_5013896808" evidence="6">
    <location>
        <begin position="41"/>
        <end position="282"/>
    </location>
</feature>
<protein>
    <submittedName>
        <fullName evidence="7">Structural protein MipA</fullName>
    </submittedName>
</protein>
<dbReference type="RefSeq" id="WP_099863897.1">
    <property type="nucleotide sequence ID" value="NZ_PEOG01000091.1"/>
</dbReference>
<dbReference type="Proteomes" id="UP000231501">
    <property type="component" value="Unassembled WGS sequence"/>
</dbReference>
<comment type="similarity">
    <text evidence="2">Belongs to the MipA/OmpV family.</text>
</comment>
<name>A0A2G9C3C1_9BURK</name>
<dbReference type="PANTHER" id="PTHR38776">
    <property type="entry name" value="MLTA-INTERACTING PROTEIN-RELATED"/>
    <property type="match status" value="1"/>
</dbReference>
<dbReference type="GO" id="GO:0009279">
    <property type="term" value="C:cell outer membrane"/>
    <property type="evidence" value="ECO:0007669"/>
    <property type="project" value="UniProtKB-SubCell"/>
</dbReference>
<gene>
    <name evidence="7" type="ORF">CS062_22595</name>
</gene>
<accession>A0A2G9C3C1</accession>
<evidence type="ECO:0000313" key="7">
    <source>
        <dbReference type="EMBL" id="PIM50913.1"/>
    </source>
</evidence>
<evidence type="ECO:0000313" key="8">
    <source>
        <dbReference type="Proteomes" id="UP000231501"/>
    </source>
</evidence>
<reference evidence="7 8" key="1">
    <citation type="submission" date="2017-11" db="EMBL/GenBank/DDBJ databases">
        <title>Draft genome sequence of Mitsuaria sp. HWN-4.</title>
        <authorList>
            <person name="Gundlapally S.R."/>
        </authorList>
    </citation>
    <scope>NUCLEOTIDE SEQUENCE [LARGE SCALE GENOMIC DNA]</scope>
    <source>
        <strain evidence="7 8">HWN-4</strain>
    </source>
</reference>